<evidence type="ECO:0000313" key="4">
    <source>
        <dbReference type="Proteomes" id="UP000308133"/>
    </source>
</evidence>
<dbReference type="GO" id="GO:0005829">
    <property type="term" value="C:cytosol"/>
    <property type="evidence" value="ECO:0007669"/>
    <property type="project" value="TreeGrafter"/>
</dbReference>
<reference evidence="3 4" key="1">
    <citation type="submission" date="2018-02" db="EMBL/GenBank/DDBJ databases">
        <title>Draft genome sequences of Elsinoe sp., causing black scab on jojoba.</title>
        <authorList>
            <person name="Stodart B."/>
            <person name="Jeffress S."/>
            <person name="Ash G."/>
            <person name="Arun Chinnappa K."/>
        </authorList>
    </citation>
    <scope>NUCLEOTIDE SEQUENCE [LARGE SCALE GENOMIC DNA]</scope>
    <source>
        <strain evidence="3 4">Hillstone_2</strain>
    </source>
</reference>
<comment type="caution">
    <text evidence="3">The sequence shown here is derived from an EMBL/GenBank/DDBJ whole genome shotgun (WGS) entry which is preliminary data.</text>
</comment>
<evidence type="ECO:0000256" key="1">
    <source>
        <dbReference type="SAM" id="MobiDB-lite"/>
    </source>
</evidence>
<dbReference type="GO" id="GO:0009653">
    <property type="term" value="P:anatomical structure morphogenesis"/>
    <property type="evidence" value="ECO:0007669"/>
    <property type="project" value="TreeGrafter"/>
</dbReference>
<dbReference type="InterPro" id="IPR011333">
    <property type="entry name" value="SKP1/BTB/POZ_sf"/>
</dbReference>
<dbReference type="SMART" id="SM00225">
    <property type="entry name" value="BTB"/>
    <property type="match status" value="1"/>
</dbReference>
<dbReference type="AlphaFoldDB" id="A0A4U7B642"/>
<dbReference type="CDD" id="cd18186">
    <property type="entry name" value="BTB_POZ_ZBTB_KLHL-like"/>
    <property type="match status" value="1"/>
</dbReference>
<dbReference type="PANTHER" id="PTHR23312">
    <property type="entry name" value="ARMC5 ARMADILLO REPEAT-CONTAINING -RELATED"/>
    <property type="match status" value="1"/>
</dbReference>
<dbReference type="Proteomes" id="UP000308133">
    <property type="component" value="Unassembled WGS sequence"/>
</dbReference>
<evidence type="ECO:0000259" key="2">
    <source>
        <dbReference type="PROSITE" id="PS50097"/>
    </source>
</evidence>
<dbReference type="EMBL" id="PTQR01000011">
    <property type="protein sequence ID" value="TKX26873.1"/>
    <property type="molecule type" value="Genomic_DNA"/>
</dbReference>
<proteinExistence type="predicted"/>
<dbReference type="Pfam" id="PF00651">
    <property type="entry name" value="BTB"/>
    <property type="match status" value="1"/>
</dbReference>
<dbReference type="InterPro" id="IPR000210">
    <property type="entry name" value="BTB/POZ_dom"/>
</dbReference>
<organism evidence="3 4">
    <name type="scientific">Elsinoe australis</name>
    <dbReference type="NCBI Taxonomy" id="40998"/>
    <lineage>
        <taxon>Eukaryota</taxon>
        <taxon>Fungi</taxon>
        <taxon>Dikarya</taxon>
        <taxon>Ascomycota</taxon>
        <taxon>Pezizomycotina</taxon>
        <taxon>Dothideomycetes</taxon>
        <taxon>Dothideomycetidae</taxon>
        <taxon>Myriangiales</taxon>
        <taxon>Elsinoaceae</taxon>
        <taxon>Elsinoe</taxon>
    </lineage>
</organism>
<accession>A0A4U7B642</accession>
<dbReference type="PROSITE" id="PS50097">
    <property type="entry name" value="BTB"/>
    <property type="match status" value="1"/>
</dbReference>
<feature type="region of interest" description="Disordered" evidence="1">
    <location>
        <begin position="1"/>
        <end position="31"/>
    </location>
</feature>
<dbReference type="PANTHER" id="PTHR23312:SF8">
    <property type="entry name" value="ARMADILLO REPEAT-CONTAINING PROTEIN 5"/>
    <property type="match status" value="1"/>
</dbReference>
<protein>
    <submittedName>
        <fullName evidence="3">BTB/POZ domain-containing protein 7</fullName>
    </submittedName>
</protein>
<dbReference type="Gene3D" id="3.30.710.10">
    <property type="entry name" value="Potassium Channel Kv1.1, Chain A"/>
    <property type="match status" value="1"/>
</dbReference>
<evidence type="ECO:0000313" key="3">
    <source>
        <dbReference type="EMBL" id="TKX26873.1"/>
    </source>
</evidence>
<gene>
    <name evidence="3" type="ORF">C1H76_1029</name>
</gene>
<name>A0A4U7B642_9PEZI</name>
<sequence length="167" mass="18511">MSGQSKPAGRATPVDNPGHNTTSQALQGRPRGDVTIAFDNGQRVCNREVLSQASDYFRALFSGRFLEANSPIVELHDVDPVALKETLNFIHSRSLLLDREFDLWFNVSIMPYLSKLQAVLVVADKHGVRCCQKRVVKLLSDVLGQGGHHIADKCFKEAARLLTQLDV</sequence>
<feature type="domain" description="BTB" evidence="2">
    <location>
        <begin position="32"/>
        <end position="99"/>
    </location>
</feature>
<dbReference type="SUPFAM" id="SSF54695">
    <property type="entry name" value="POZ domain"/>
    <property type="match status" value="1"/>
</dbReference>